<feature type="compositionally biased region" description="Low complexity" evidence="1">
    <location>
        <begin position="247"/>
        <end position="267"/>
    </location>
</feature>
<feature type="compositionally biased region" description="Basic and acidic residues" evidence="1">
    <location>
        <begin position="364"/>
        <end position="374"/>
    </location>
</feature>
<reference evidence="2 3" key="1">
    <citation type="submission" date="2017-05" db="EMBL/GenBank/DDBJ databases">
        <title>Draft genome sequence of Elsinoe australis.</title>
        <authorList>
            <person name="Cheng Q."/>
        </authorList>
    </citation>
    <scope>NUCLEOTIDE SEQUENCE [LARGE SCALE GENOMIC DNA]</scope>
    <source>
        <strain evidence="2 3">NL1</strain>
    </source>
</reference>
<gene>
    <name evidence="2" type="ORF">B9Z65_4600</name>
</gene>
<feature type="compositionally biased region" description="Basic and acidic residues" evidence="1">
    <location>
        <begin position="173"/>
        <end position="196"/>
    </location>
</feature>
<feature type="compositionally biased region" description="Basic and acidic residues" evidence="1">
    <location>
        <begin position="492"/>
        <end position="512"/>
    </location>
</feature>
<feature type="compositionally biased region" description="Pro residues" evidence="1">
    <location>
        <begin position="887"/>
        <end position="908"/>
    </location>
</feature>
<feature type="compositionally biased region" description="Basic and acidic residues" evidence="1">
    <location>
        <begin position="537"/>
        <end position="558"/>
    </location>
</feature>
<feature type="region of interest" description="Disordered" evidence="1">
    <location>
        <begin position="165"/>
        <end position="198"/>
    </location>
</feature>
<feature type="region of interest" description="Disordered" evidence="1">
    <location>
        <begin position="1"/>
        <end position="29"/>
    </location>
</feature>
<feature type="compositionally biased region" description="Basic and acidic residues" evidence="1">
    <location>
        <begin position="777"/>
        <end position="791"/>
    </location>
</feature>
<evidence type="ECO:0000313" key="2">
    <source>
        <dbReference type="EMBL" id="PSK55722.1"/>
    </source>
</evidence>
<name>A0A2P8A5I1_9PEZI</name>
<feature type="compositionally biased region" description="Basic and acidic residues" evidence="1">
    <location>
        <begin position="801"/>
        <end position="833"/>
    </location>
</feature>
<feature type="compositionally biased region" description="Polar residues" evidence="1">
    <location>
        <begin position="309"/>
        <end position="328"/>
    </location>
</feature>
<feature type="region of interest" description="Disordered" evidence="1">
    <location>
        <begin position="475"/>
        <end position="517"/>
    </location>
</feature>
<evidence type="ECO:0000313" key="3">
    <source>
        <dbReference type="Proteomes" id="UP000243723"/>
    </source>
</evidence>
<feature type="compositionally biased region" description="Basic and acidic residues" evidence="1">
    <location>
        <begin position="579"/>
        <end position="596"/>
    </location>
</feature>
<feature type="compositionally biased region" description="Basic and acidic residues" evidence="1">
    <location>
        <begin position="1005"/>
        <end position="1018"/>
    </location>
</feature>
<proteinExistence type="predicted"/>
<feature type="compositionally biased region" description="Basic and acidic residues" evidence="1">
    <location>
        <begin position="704"/>
        <end position="746"/>
    </location>
</feature>
<feature type="region of interest" description="Disordered" evidence="1">
    <location>
        <begin position="531"/>
        <end position="1039"/>
    </location>
</feature>
<sequence length="1039" mass="116312">MAGRTPRSITSTWRADPQSAAIPPPPLFPPRPPGAMQVGPFMPYAAFTSRGSDFVVQHMCARCHRPRSVSFHRAHPIAPGSPLPPPGLCGSCKHEIEASENLEIVIVEAGKFYTSLKYYVIAYDFSRSEAPRSSNRISIHLHQNFRGSDAQQTTTSNFARDVVEEATTPTTQERSRPSLDAAVTKKSDKQCSSKQEEDLDYGYVQSKRSLSPREALAEAQSLDDILEAKTQQWVETHSLKSPSDGAPKPTSTSPMPPSSISKSSSKAGKSESSIRRIAREEVVRYRQVERQIESHPRPFSHGTAIPFSQADQSEYKSSSALRSTTKTARQLEKPRSVTTGAFLPKASATTESSASTVKSSTRSQPKDLQFRMKPDVSVAAKSAQHHSTPSARAPGDIPTDTAAITPAPANESHERVSFSTRYSIRRRRSFETDFTIRPDSSISQRPPVIYVERRDAGPGAPSELDEIRNGAMQTAATMRSSHHYQGVPDDEPLPKARLDRSATLDPPSRQKDPSQPVYLVSINTPAHLSSYQQYQVSEERKTKESAIQHKRPQQHEDEPPSPPSPPPREQRTADQAWSWREDISPNRFRIVRERLIRSKTSSPEQAEAPQSPPPKSKVKRYEIVESVRSLPDERGRPKLREGEEKQKKKALRSILRSPSASQYESQNARSDSISRRVSFSEAIDITMLSPPPSSSNLGQIPGSERGRADPSGRTRYSRYDGQDTRTYRDEREDKRYYYERTRRPDPEELAQSARVPDTESDAEMRRRALARALSESPSRERGIHIVDDSRPSRRTLQFTPERQRQRQPESFRAAREQLSDHMAGSERGSDHSDGIGPYAPFISPSSSMASIDGRAPILMSGGLSGIATSRAGSQRTNATPRRAFSDVPPPGRVPPPRQSDIPPPPSVPRPSGSRMAQPSHDSHGGDRTERVRYVDSRDARSASDFYPSNTAQQSQTRYRSSTMDEARPRSSTFVRDVQYGTGRPAEYDAALPPDQRSNRRSSVYHSDERSSGYRDDRRHWKRSVSGRYDDRRHDERRER</sequence>
<comment type="caution">
    <text evidence="2">The sequence shown here is derived from an EMBL/GenBank/DDBJ whole genome shotgun (WGS) entry which is preliminary data.</text>
</comment>
<feature type="compositionally biased region" description="Polar residues" evidence="1">
    <location>
        <begin position="866"/>
        <end position="879"/>
    </location>
</feature>
<dbReference type="AlphaFoldDB" id="A0A2P8A5I1"/>
<feature type="region of interest" description="Disordered" evidence="1">
    <location>
        <begin position="236"/>
        <end position="275"/>
    </location>
</feature>
<feature type="compositionally biased region" description="Low complexity" evidence="1">
    <location>
        <begin position="396"/>
        <end position="409"/>
    </location>
</feature>
<feature type="compositionally biased region" description="Basic and acidic residues" evidence="1">
    <location>
        <begin position="619"/>
        <end position="646"/>
    </location>
</feature>
<feature type="compositionally biased region" description="Polar residues" evidence="1">
    <location>
        <begin position="656"/>
        <end position="677"/>
    </location>
</feature>
<protein>
    <submittedName>
        <fullName evidence="2">Uncharacterized protein</fullName>
    </submittedName>
</protein>
<organism evidence="2 3">
    <name type="scientific">Elsinoe australis</name>
    <dbReference type="NCBI Taxonomy" id="40998"/>
    <lineage>
        <taxon>Eukaryota</taxon>
        <taxon>Fungi</taxon>
        <taxon>Dikarya</taxon>
        <taxon>Ascomycota</taxon>
        <taxon>Pezizomycotina</taxon>
        <taxon>Dothideomycetes</taxon>
        <taxon>Dothideomycetidae</taxon>
        <taxon>Myriangiales</taxon>
        <taxon>Elsinoaceae</taxon>
        <taxon>Elsinoe</taxon>
    </lineage>
</organism>
<keyword evidence="3" id="KW-1185">Reference proteome</keyword>
<accession>A0A2P8A5I1</accession>
<dbReference type="OrthoDB" id="3642901at2759"/>
<evidence type="ECO:0000256" key="1">
    <source>
        <dbReference type="SAM" id="MobiDB-lite"/>
    </source>
</evidence>
<dbReference type="EMBL" id="NHZQ01000066">
    <property type="protein sequence ID" value="PSK55722.1"/>
    <property type="molecule type" value="Genomic_DNA"/>
</dbReference>
<feature type="compositionally biased region" description="Basic and acidic residues" evidence="1">
    <location>
        <begin position="1027"/>
        <end position="1039"/>
    </location>
</feature>
<dbReference type="Proteomes" id="UP000243723">
    <property type="component" value="Unassembled WGS sequence"/>
</dbReference>
<feature type="compositionally biased region" description="Polar residues" evidence="1">
    <location>
        <begin position="946"/>
        <end position="961"/>
    </location>
</feature>
<feature type="compositionally biased region" description="Basic and acidic residues" evidence="1">
    <location>
        <begin position="920"/>
        <end position="941"/>
    </location>
</feature>
<feature type="compositionally biased region" description="Low complexity" evidence="1">
    <location>
        <begin position="346"/>
        <end position="363"/>
    </location>
</feature>
<feature type="region of interest" description="Disordered" evidence="1">
    <location>
        <begin position="293"/>
        <end position="418"/>
    </location>
</feature>